<evidence type="ECO:0000256" key="8">
    <source>
        <dbReference type="ARBA" id="ARBA00022741"/>
    </source>
</evidence>
<evidence type="ECO:0000256" key="2">
    <source>
        <dbReference type="ARBA" id="ARBA00004870"/>
    </source>
</evidence>
<evidence type="ECO:0000256" key="6">
    <source>
        <dbReference type="ARBA" id="ARBA00022556"/>
    </source>
</evidence>
<evidence type="ECO:0000256" key="12">
    <source>
        <dbReference type="ARBA" id="ARBA00029757"/>
    </source>
</evidence>
<keyword evidence="10 13" id="KW-0067">ATP-binding</keyword>
<dbReference type="PANTHER" id="PTHR42724">
    <property type="entry name" value="TETRAACYLDISACCHARIDE 4'-KINASE"/>
    <property type="match status" value="1"/>
</dbReference>
<feature type="transmembrane region" description="Helical" evidence="14">
    <location>
        <begin position="21"/>
        <end position="41"/>
    </location>
</feature>
<gene>
    <name evidence="13" type="primary">lpxK</name>
    <name evidence="15" type="ORF">RHAB15C_0001130</name>
</gene>
<keyword evidence="8 13" id="KW-0547">Nucleotide-binding</keyword>
<reference evidence="15 16" key="1">
    <citation type="submission" date="2020-01" db="EMBL/GenBank/DDBJ databases">
        <authorList>
            <person name="Sixt B."/>
            <person name="Schulz F."/>
            <person name="Kostanjsek R."/>
            <person name="Koestlbacher S."/>
            <person name="Collingro A."/>
            <person name="Toenshoff E."/>
            <person name="Horn M."/>
        </authorList>
    </citation>
    <scope>NUCLEOTIDE SEQUENCE [LARGE SCALE GENOMIC DNA]</scope>
    <source>
        <strain evidence="15 16">15C</strain>
    </source>
</reference>
<dbReference type="EC" id="2.7.1.130" evidence="3 13"/>
<evidence type="ECO:0000256" key="3">
    <source>
        <dbReference type="ARBA" id="ARBA00012071"/>
    </source>
</evidence>
<evidence type="ECO:0000313" key="15">
    <source>
        <dbReference type="EMBL" id="QZA59244.1"/>
    </source>
</evidence>
<comment type="similarity">
    <text evidence="13">Belongs to the LpxK family.</text>
</comment>
<dbReference type="InterPro" id="IPR003758">
    <property type="entry name" value="LpxK"/>
</dbReference>
<comment type="function">
    <text evidence="1 13">Transfers the gamma-phosphate of ATP to the 4'-position of a tetraacyldisaccharide 1-phosphate intermediate (termed DS-1-P) to form tetraacyldisaccharide 1,4'-bis-phosphate (lipid IVA).</text>
</comment>
<dbReference type="GO" id="GO:0009029">
    <property type="term" value="F:lipid-A 4'-kinase activity"/>
    <property type="evidence" value="ECO:0007669"/>
    <property type="project" value="UniProtKB-EC"/>
</dbReference>
<dbReference type="PANTHER" id="PTHR42724:SF1">
    <property type="entry name" value="TETRAACYLDISACCHARIDE 4'-KINASE, MITOCHONDRIAL-RELATED"/>
    <property type="match status" value="1"/>
</dbReference>
<keyword evidence="16" id="KW-1185">Reference proteome</keyword>
<comment type="pathway">
    <text evidence="2 13">Glycolipid biosynthesis; lipid IV(A) biosynthesis; lipid IV(A) from (3R)-3-hydroxytetradecanoyl-[acyl-carrier-protein] and UDP-N-acetyl-alpha-D-glucosamine: step 6/6.</text>
</comment>
<dbReference type="Proteomes" id="UP000822862">
    <property type="component" value="Chromosome"/>
</dbReference>
<evidence type="ECO:0000256" key="4">
    <source>
        <dbReference type="ARBA" id="ARBA00016436"/>
    </source>
</evidence>
<feature type="binding site" evidence="13">
    <location>
        <begin position="67"/>
        <end position="74"/>
    </location>
    <ligand>
        <name>ATP</name>
        <dbReference type="ChEBI" id="CHEBI:30616"/>
    </ligand>
</feature>
<keyword evidence="14" id="KW-0812">Transmembrane</keyword>
<dbReference type="NCBIfam" id="TIGR00682">
    <property type="entry name" value="lpxK"/>
    <property type="match status" value="1"/>
</dbReference>
<sequence length="359" mass="40925">MLLLKNVKRYLFRVVQRKKKPFFLIPFFFLISTFFSLGVRLRNLSYDKGLRKVHKLPVCVISIGNIAAGGTGKTPLIQKIIKHLDSKIKLAILTRGFLSKIETSGRVEKISDGKGCTLPVQYCGDEPYLLAKTTSVPIWVGKNRIESGCRAIAEKMQCLLLDDGMQYRSLARNLEIIVVDAKDPFGQKKFLPNGLLRDTPSRLHRADWIIANHVDSIFQYEELKKEIALYTLAPVIGMKVVVCNLQEVAGKKVGVFCALGRPERFLQTVREIRCSIVDYVFLPDHTSFELNELYLFAKRCKDKAAEMILCTEKDWVKLSSFGCCIPVIALRVELEVVAGHAIWQEMLDRIEFFSNKRHR</sequence>
<organism evidence="15 16">
    <name type="scientific">Candidatus Rhabdochlamydia porcellionis</name>
    <dbReference type="NCBI Taxonomy" id="225148"/>
    <lineage>
        <taxon>Bacteria</taxon>
        <taxon>Pseudomonadati</taxon>
        <taxon>Chlamydiota</taxon>
        <taxon>Chlamydiia</taxon>
        <taxon>Parachlamydiales</taxon>
        <taxon>Candidatus Rhabdochlamydiaceae</taxon>
        <taxon>Candidatus Rhabdochlamydia</taxon>
    </lineage>
</organism>
<keyword evidence="14" id="KW-0472">Membrane</keyword>
<evidence type="ECO:0000256" key="1">
    <source>
        <dbReference type="ARBA" id="ARBA00002274"/>
    </source>
</evidence>
<keyword evidence="14" id="KW-1133">Transmembrane helix</keyword>
<evidence type="ECO:0000256" key="11">
    <source>
        <dbReference type="ARBA" id="ARBA00023098"/>
    </source>
</evidence>
<dbReference type="RefSeq" id="WP_194845244.1">
    <property type="nucleotide sequence ID" value="NZ_CP075585.1"/>
</dbReference>
<reference evidence="15 16" key="2">
    <citation type="submission" date="2021-05" db="EMBL/GenBank/DDBJ databases">
        <title>Ecology and evolution of chlamydial symbionts of arthropods.</title>
        <authorList>
            <person name="Halter T."/>
            <person name="Sixt B.S."/>
            <person name="Toenshoff E.R."/>
            <person name="Koestlbacher S."/>
            <person name="Schulz F."/>
            <person name="Kostanjsek R."/>
            <person name="Collingro A."/>
            <person name="Hendrickx F."/>
            <person name="Horn M."/>
        </authorList>
    </citation>
    <scope>NUCLEOTIDE SEQUENCE [LARGE SCALE GENOMIC DNA]</scope>
    <source>
        <strain evidence="15 16">15C</strain>
    </source>
</reference>
<keyword evidence="6 13" id="KW-0441">Lipid A biosynthesis</keyword>
<keyword evidence="7 13" id="KW-0808">Transferase</keyword>
<dbReference type="EMBL" id="CP075585">
    <property type="protein sequence ID" value="QZA59244.1"/>
    <property type="molecule type" value="Genomic_DNA"/>
</dbReference>
<evidence type="ECO:0000256" key="9">
    <source>
        <dbReference type="ARBA" id="ARBA00022777"/>
    </source>
</evidence>
<dbReference type="Pfam" id="PF02606">
    <property type="entry name" value="LpxK"/>
    <property type="match status" value="1"/>
</dbReference>
<evidence type="ECO:0000256" key="14">
    <source>
        <dbReference type="SAM" id="Phobius"/>
    </source>
</evidence>
<accession>A0ABX8Z0P5</accession>
<evidence type="ECO:0000256" key="10">
    <source>
        <dbReference type="ARBA" id="ARBA00022840"/>
    </source>
</evidence>
<evidence type="ECO:0000256" key="7">
    <source>
        <dbReference type="ARBA" id="ARBA00022679"/>
    </source>
</evidence>
<comment type="catalytic activity">
    <reaction evidence="13">
        <text>a lipid A disaccharide + ATP = a lipid IVA + ADP + H(+)</text>
        <dbReference type="Rhea" id="RHEA:67840"/>
        <dbReference type="ChEBI" id="CHEBI:15378"/>
        <dbReference type="ChEBI" id="CHEBI:30616"/>
        <dbReference type="ChEBI" id="CHEBI:176343"/>
        <dbReference type="ChEBI" id="CHEBI:176425"/>
        <dbReference type="ChEBI" id="CHEBI:456216"/>
        <dbReference type="EC" id="2.7.1.130"/>
    </reaction>
</comment>
<keyword evidence="5 13" id="KW-0444">Lipid biosynthesis</keyword>
<keyword evidence="11 13" id="KW-0443">Lipid metabolism</keyword>
<protein>
    <recommendedName>
        <fullName evidence="4 13">Tetraacyldisaccharide 4'-kinase</fullName>
        <ecNumber evidence="3 13">2.7.1.130</ecNumber>
    </recommendedName>
    <alternativeName>
        <fullName evidence="12 13">Lipid A 4'-kinase</fullName>
    </alternativeName>
</protein>
<dbReference type="HAMAP" id="MF_00409">
    <property type="entry name" value="LpxK"/>
    <property type="match status" value="1"/>
</dbReference>
<keyword evidence="9 13" id="KW-0418">Kinase</keyword>
<proteinExistence type="inferred from homology"/>
<name>A0ABX8Z0P5_9BACT</name>
<evidence type="ECO:0000256" key="5">
    <source>
        <dbReference type="ARBA" id="ARBA00022516"/>
    </source>
</evidence>
<evidence type="ECO:0000256" key="13">
    <source>
        <dbReference type="HAMAP-Rule" id="MF_00409"/>
    </source>
</evidence>
<evidence type="ECO:0000313" key="16">
    <source>
        <dbReference type="Proteomes" id="UP000822862"/>
    </source>
</evidence>